<evidence type="ECO:0000313" key="7">
    <source>
        <dbReference type="EMBL" id="GGE74534.1"/>
    </source>
</evidence>
<dbReference type="PANTHER" id="PTHR48073:SF2">
    <property type="entry name" value="O-SUCCINYLBENZOATE SYNTHASE"/>
    <property type="match status" value="1"/>
</dbReference>
<dbReference type="InterPro" id="IPR034613">
    <property type="entry name" value="Muconate_cycloisomerase_anti"/>
</dbReference>
<name>A0A917EQU9_9MICC</name>
<dbReference type="InterPro" id="IPR029017">
    <property type="entry name" value="Enolase-like_N"/>
</dbReference>
<dbReference type="GO" id="GO:0000287">
    <property type="term" value="F:magnesium ion binding"/>
    <property type="evidence" value="ECO:0007669"/>
    <property type="project" value="UniProtKB-ARBA"/>
</dbReference>
<dbReference type="InterPro" id="IPR029065">
    <property type="entry name" value="Enolase_C-like"/>
</dbReference>
<evidence type="ECO:0000259" key="6">
    <source>
        <dbReference type="SMART" id="SM00922"/>
    </source>
</evidence>
<comment type="similarity">
    <text evidence="2">Belongs to the mandelate racemase/muconate lactonizing enzyme family.</text>
</comment>
<sequence>MKITAIEAIPYTIPYRRPLKFASGEVTEADHVLIRVHTDAGITGVSDTPPRPYTYGETQGSIISVVKDVFAPQMIGMDPFAREAARSIMGRTLNNATAKGSVDIALWDIVGQALETPVFRLLGGFTDRLRVSHMLGFKEAAALVDEAQQMRDRYGITAFKLKVGRTPTSLDMGAARALREALGEGAELYLDANRGWSASEAGAVLAEAAELGMQFLEEPNDAAEHLGRRWLTSRSPIPIAADESAPDLASAARELVTSGADLVAVKTARTGFTESSRIVGLAEGLGVELYLGNQIDTQVGTAASVAFGAAFEATSRRAAELSNFLDMADDLMADPLQIVEGHVRAREAPGVGNSVDADKLAHYRTD</sequence>
<dbReference type="Gene3D" id="3.20.20.120">
    <property type="entry name" value="Enolase-like C-terminal domain"/>
    <property type="match status" value="1"/>
</dbReference>
<dbReference type="SUPFAM" id="SSF51604">
    <property type="entry name" value="Enolase C-terminal domain-like"/>
    <property type="match status" value="1"/>
</dbReference>
<feature type="domain" description="Mandelate racemase/muconate lactonizing enzyme C-terminal" evidence="6">
    <location>
        <begin position="140"/>
        <end position="238"/>
    </location>
</feature>
<dbReference type="SFLD" id="SFLDS00001">
    <property type="entry name" value="Enolase"/>
    <property type="match status" value="1"/>
</dbReference>
<dbReference type="EMBL" id="BMIS01000011">
    <property type="protein sequence ID" value="GGE74534.1"/>
    <property type="molecule type" value="Genomic_DNA"/>
</dbReference>
<dbReference type="GO" id="GO:0016854">
    <property type="term" value="F:racemase and epimerase activity"/>
    <property type="evidence" value="ECO:0007669"/>
    <property type="project" value="UniProtKB-ARBA"/>
</dbReference>
<evidence type="ECO:0000256" key="4">
    <source>
        <dbReference type="ARBA" id="ARBA00022842"/>
    </source>
</evidence>
<evidence type="ECO:0000256" key="2">
    <source>
        <dbReference type="ARBA" id="ARBA00008031"/>
    </source>
</evidence>
<dbReference type="PROSITE" id="PS00908">
    <property type="entry name" value="MR_MLE_1"/>
    <property type="match status" value="1"/>
</dbReference>
<comment type="cofactor">
    <cofactor evidence="1">
        <name>Mg(2+)</name>
        <dbReference type="ChEBI" id="CHEBI:18420"/>
    </cofactor>
</comment>
<dbReference type="GO" id="GO:0006518">
    <property type="term" value="P:peptide metabolic process"/>
    <property type="evidence" value="ECO:0007669"/>
    <property type="project" value="UniProtKB-ARBA"/>
</dbReference>
<dbReference type="SUPFAM" id="SSF54826">
    <property type="entry name" value="Enolase N-terminal domain-like"/>
    <property type="match status" value="1"/>
</dbReference>
<evidence type="ECO:0000256" key="3">
    <source>
        <dbReference type="ARBA" id="ARBA00022723"/>
    </source>
</evidence>
<dbReference type="AlphaFoldDB" id="A0A917EQU9"/>
<comment type="caution">
    <text evidence="7">The sequence shown here is derived from an EMBL/GenBank/DDBJ whole genome shotgun (WGS) entry which is preliminary data.</text>
</comment>
<organism evidence="7 8">
    <name type="scientific">Nesterenkonia cremea</name>
    <dbReference type="NCBI Taxonomy" id="1882340"/>
    <lineage>
        <taxon>Bacteria</taxon>
        <taxon>Bacillati</taxon>
        <taxon>Actinomycetota</taxon>
        <taxon>Actinomycetes</taxon>
        <taxon>Micrococcales</taxon>
        <taxon>Micrococcaceae</taxon>
        <taxon>Nesterenkonia</taxon>
    </lineage>
</organism>
<proteinExistence type="inferred from homology"/>
<dbReference type="PANTHER" id="PTHR48073">
    <property type="entry name" value="O-SUCCINYLBENZOATE SYNTHASE-RELATED"/>
    <property type="match status" value="1"/>
</dbReference>
<dbReference type="Pfam" id="PF02746">
    <property type="entry name" value="MR_MLE_N"/>
    <property type="match status" value="1"/>
</dbReference>
<dbReference type="Pfam" id="PF13378">
    <property type="entry name" value="MR_MLE_C"/>
    <property type="match status" value="1"/>
</dbReference>
<dbReference type="SFLD" id="SFLDF00155">
    <property type="entry name" value="muconate_cycloisomerase_(anti)"/>
    <property type="match status" value="1"/>
</dbReference>
<dbReference type="FunFam" id="3.30.390.10:FF:000009">
    <property type="entry name" value="Hydrophobic dipeptide epimerase"/>
    <property type="match status" value="1"/>
</dbReference>
<evidence type="ECO:0000313" key="8">
    <source>
        <dbReference type="Proteomes" id="UP000633136"/>
    </source>
</evidence>
<accession>A0A917EQU9</accession>
<keyword evidence="5" id="KW-0413">Isomerase</keyword>
<evidence type="ECO:0000256" key="1">
    <source>
        <dbReference type="ARBA" id="ARBA00001946"/>
    </source>
</evidence>
<dbReference type="Proteomes" id="UP000633136">
    <property type="component" value="Unassembled WGS sequence"/>
</dbReference>
<gene>
    <name evidence="7" type="ORF">GCM10011401_22210</name>
</gene>
<dbReference type="InterPro" id="IPR036849">
    <property type="entry name" value="Enolase-like_C_sf"/>
</dbReference>
<keyword evidence="4" id="KW-0460">Magnesium</keyword>
<reference evidence="7" key="2">
    <citation type="submission" date="2020-09" db="EMBL/GenBank/DDBJ databases">
        <authorList>
            <person name="Sun Q."/>
            <person name="Zhou Y."/>
        </authorList>
    </citation>
    <scope>NUCLEOTIDE SEQUENCE</scope>
    <source>
        <strain evidence="7">CGMCC 1.15388</strain>
    </source>
</reference>
<dbReference type="GO" id="GO:0009063">
    <property type="term" value="P:amino acid catabolic process"/>
    <property type="evidence" value="ECO:0007669"/>
    <property type="project" value="InterPro"/>
</dbReference>
<reference evidence="7" key="1">
    <citation type="journal article" date="2014" name="Int. J. Syst. Evol. Microbiol.">
        <title>Complete genome sequence of Corynebacterium casei LMG S-19264T (=DSM 44701T), isolated from a smear-ripened cheese.</title>
        <authorList>
            <consortium name="US DOE Joint Genome Institute (JGI-PGF)"/>
            <person name="Walter F."/>
            <person name="Albersmeier A."/>
            <person name="Kalinowski J."/>
            <person name="Ruckert C."/>
        </authorList>
    </citation>
    <scope>NUCLEOTIDE SEQUENCE</scope>
    <source>
        <strain evidence="7">CGMCC 1.15388</strain>
    </source>
</reference>
<evidence type="ECO:0000256" key="5">
    <source>
        <dbReference type="ARBA" id="ARBA00023235"/>
    </source>
</evidence>
<dbReference type="InterPro" id="IPR013341">
    <property type="entry name" value="Mandelate_racemase_N_dom"/>
</dbReference>
<keyword evidence="3" id="KW-0479">Metal-binding</keyword>
<dbReference type="SFLD" id="SFLDG00180">
    <property type="entry name" value="muconate_cycloisomerase"/>
    <property type="match status" value="1"/>
</dbReference>
<dbReference type="CDD" id="cd03315">
    <property type="entry name" value="MLE_like"/>
    <property type="match status" value="1"/>
</dbReference>
<dbReference type="Gene3D" id="3.30.390.10">
    <property type="entry name" value="Enolase-like, N-terminal domain"/>
    <property type="match status" value="1"/>
</dbReference>
<dbReference type="InterPro" id="IPR018110">
    <property type="entry name" value="Mandel_Rmase/mucon_lact_enz_CS"/>
</dbReference>
<keyword evidence="8" id="KW-1185">Reference proteome</keyword>
<dbReference type="RefSeq" id="WP_188685699.1">
    <property type="nucleotide sequence ID" value="NZ_BMIS01000011.1"/>
</dbReference>
<protein>
    <submittedName>
        <fullName evidence="7">Muconate cycloisomerase</fullName>
    </submittedName>
</protein>
<dbReference type="SMART" id="SM00922">
    <property type="entry name" value="MR_MLE"/>
    <property type="match status" value="1"/>
</dbReference>
<dbReference type="InterPro" id="IPR013342">
    <property type="entry name" value="Mandelate_racemase_C"/>
</dbReference>